<dbReference type="AlphaFoldDB" id="A0A0L0H481"/>
<evidence type="ECO:0000256" key="1">
    <source>
        <dbReference type="SAM" id="MobiDB-lite"/>
    </source>
</evidence>
<feature type="compositionally biased region" description="Polar residues" evidence="1">
    <location>
        <begin position="1"/>
        <end position="17"/>
    </location>
</feature>
<reference evidence="2 3" key="1">
    <citation type="submission" date="2009-08" db="EMBL/GenBank/DDBJ databases">
        <title>The Genome Sequence of Spizellomyces punctatus strain DAOM BR117.</title>
        <authorList>
            <consortium name="The Broad Institute Genome Sequencing Platform"/>
            <person name="Russ C."/>
            <person name="Cuomo C."/>
            <person name="Shea T."/>
            <person name="Young S.K."/>
            <person name="Zeng Q."/>
            <person name="Koehrsen M."/>
            <person name="Haas B."/>
            <person name="Borodovsky M."/>
            <person name="Guigo R."/>
            <person name="Alvarado L."/>
            <person name="Berlin A."/>
            <person name="Bochicchio J."/>
            <person name="Borenstein D."/>
            <person name="Chapman S."/>
            <person name="Chen Z."/>
            <person name="Engels R."/>
            <person name="Freedman E."/>
            <person name="Gellesch M."/>
            <person name="Goldberg J."/>
            <person name="Griggs A."/>
            <person name="Gujja S."/>
            <person name="Heiman D."/>
            <person name="Hepburn T."/>
            <person name="Howarth C."/>
            <person name="Jen D."/>
            <person name="Larson L."/>
            <person name="Lewis B."/>
            <person name="Mehta T."/>
            <person name="Park D."/>
            <person name="Pearson M."/>
            <person name="Roberts A."/>
            <person name="Saif S."/>
            <person name="Shenoy N."/>
            <person name="Sisk P."/>
            <person name="Stolte C."/>
            <person name="Sykes S."/>
            <person name="Thomson T."/>
            <person name="Walk T."/>
            <person name="White J."/>
            <person name="Yandava C."/>
            <person name="Burger G."/>
            <person name="Gray M.W."/>
            <person name="Holland P.W.H."/>
            <person name="King N."/>
            <person name="Lang F.B.F."/>
            <person name="Roger A.J."/>
            <person name="Ruiz-Trillo I."/>
            <person name="Lander E."/>
            <person name="Nusbaum C."/>
        </authorList>
    </citation>
    <scope>NUCLEOTIDE SEQUENCE [LARGE SCALE GENOMIC DNA]</scope>
    <source>
        <strain evidence="2 3">DAOM BR117</strain>
    </source>
</reference>
<accession>A0A0L0H481</accession>
<dbReference type="VEuPathDB" id="FungiDB:SPPG_09522"/>
<feature type="compositionally biased region" description="Basic and acidic residues" evidence="1">
    <location>
        <begin position="69"/>
        <end position="81"/>
    </location>
</feature>
<dbReference type="GeneID" id="27692647"/>
<dbReference type="InParanoid" id="A0A0L0H481"/>
<dbReference type="Proteomes" id="UP000053201">
    <property type="component" value="Unassembled WGS sequence"/>
</dbReference>
<dbReference type="EMBL" id="KQ257469">
    <property type="protein sequence ID" value="KNC96300.1"/>
    <property type="molecule type" value="Genomic_DNA"/>
</dbReference>
<name>A0A0L0H481_SPIPD</name>
<proteinExistence type="predicted"/>
<gene>
    <name evidence="2" type="ORF">SPPG_09522</name>
</gene>
<keyword evidence="3" id="KW-1185">Reference proteome</keyword>
<dbReference type="RefSeq" id="XP_016604340.1">
    <property type="nucleotide sequence ID" value="XM_016757694.1"/>
</dbReference>
<feature type="compositionally biased region" description="Pro residues" evidence="1">
    <location>
        <begin position="40"/>
        <end position="52"/>
    </location>
</feature>
<sequence>QSSPNVAPTVSSPAICSTTPPRDIRTTPPSFPGTKSPSPSNSPAPISPPFPTPRTNKPWTTTSSSTTKPNKDSSNKIDGTKRPNCKPCGGELSNTAPAWRTSWRARTINSGGVIRVARRITMTRDALVGEGGMGRGGICIDDFCSKNYHAPAKYKQAMVEN</sequence>
<feature type="region of interest" description="Disordered" evidence="1">
    <location>
        <begin position="1"/>
        <end position="93"/>
    </location>
</feature>
<evidence type="ECO:0000313" key="3">
    <source>
        <dbReference type="Proteomes" id="UP000053201"/>
    </source>
</evidence>
<evidence type="ECO:0000313" key="2">
    <source>
        <dbReference type="EMBL" id="KNC96300.1"/>
    </source>
</evidence>
<feature type="non-terminal residue" evidence="2">
    <location>
        <position position="1"/>
    </location>
</feature>
<feature type="compositionally biased region" description="Low complexity" evidence="1">
    <location>
        <begin position="53"/>
        <end position="68"/>
    </location>
</feature>
<organism evidence="2 3">
    <name type="scientific">Spizellomyces punctatus (strain DAOM BR117)</name>
    <dbReference type="NCBI Taxonomy" id="645134"/>
    <lineage>
        <taxon>Eukaryota</taxon>
        <taxon>Fungi</taxon>
        <taxon>Fungi incertae sedis</taxon>
        <taxon>Chytridiomycota</taxon>
        <taxon>Chytridiomycota incertae sedis</taxon>
        <taxon>Chytridiomycetes</taxon>
        <taxon>Spizellomycetales</taxon>
        <taxon>Spizellomycetaceae</taxon>
        <taxon>Spizellomyces</taxon>
    </lineage>
</organism>
<protein>
    <submittedName>
        <fullName evidence="2">Uncharacterized protein</fullName>
    </submittedName>
</protein>